<keyword evidence="9 12" id="KW-0472">Membrane</keyword>
<sequence length="86" mass="9397">MSAMRTILTSTAMVAMVGAGFGMWSIMSTGDGRQRDTTKNNSQNLPEIDPTRMDETRQRNAMLMEILKDAAGTKDNLARGFEGPAK</sequence>
<organism evidence="13">
    <name type="scientific">Stegastes partitus</name>
    <name type="common">bicolor damselfish</name>
    <dbReference type="NCBI Taxonomy" id="144197"/>
    <lineage>
        <taxon>Eukaryota</taxon>
        <taxon>Metazoa</taxon>
        <taxon>Chordata</taxon>
        <taxon>Craniata</taxon>
        <taxon>Vertebrata</taxon>
        <taxon>Euteleostomi</taxon>
        <taxon>Actinopterygii</taxon>
        <taxon>Neopterygii</taxon>
        <taxon>Teleostei</taxon>
        <taxon>Neoteleostei</taxon>
        <taxon>Acanthomorphata</taxon>
        <taxon>Ovalentaria</taxon>
        <taxon>Pomacentridae</taxon>
        <taxon>Stegastes</taxon>
    </lineage>
</organism>
<evidence type="ECO:0000256" key="9">
    <source>
        <dbReference type="ARBA" id="ARBA00023136"/>
    </source>
</evidence>
<protein>
    <recommendedName>
        <fullName evidence="4">Ubiquinol-cytochrome-c reductase complex assembly factor 3</fullName>
    </recommendedName>
</protein>
<feature type="region of interest" description="Disordered" evidence="11">
    <location>
        <begin position="28"/>
        <end position="49"/>
    </location>
</feature>
<evidence type="ECO:0000256" key="4">
    <source>
        <dbReference type="ARBA" id="ARBA00016475"/>
    </source>
</evidence>
<accession>A0A3B5AXD5</accession>
<evidence type="ECO:0000313" key="15">
    <source>
        <dbReference type="RefSeq" id="XP_008300461.1"/>
    </source>
</evidence>
<dbReference type="InterPro" id="IPR027896">
    <property type="entry name" value="UQCC3"/>
</dbReference>
<keyword evidence="10" id="KW-0066">ATP synthesis</keyword>
<dbReference type="RefSeq" id="XP_008300461.1">
    <property type="nucleotide sequence ID" value="XM_008302239.1"/>
</dbReference>
<evidence type="ECO:0000256" key="8">
    <source>
        <dbReference type="ARBA" id="ARBA00023128"/>
    </source>
</evidence>
<dbReference type="GO" id="GO:0006754">
    <property type="term" value="P:ATP biosynthetic process"/>
    <property type="evidence" value="ECO:0007669"/>
    <property type="project" value="UniProtKB-KW"/>
</dbReference>
<gene>
    <name evidence="15" type="primary">LOC103372567</name>
</gene>
<keyword evidence="6" id="KW-0999">Mitochondrion inner membrane</keyword>
<keyword evidence="14" id="KW-1185">Reference proteome</keyword>
<dbReference type="AlphaFoldDB" id="A0A3B5AXD5"/>
<evidence type="ECO:0000256" key="11">
    <source>
        <dbReference type="SAM" id="MobiDB-lite"/>
    </source>
</evidence>
<evidence type="ECO:0000256" key="3">
    <source>
        <dbReference type="ARBA" id="ARBA00006970"/>
    </source>
</evidence>
<reference evidence="13" key="1">
    <citation type="submission" date="2023-09" db="UniProtKB">
        <authorList>
            <consortium name="Ensembl"/>
        </authorList>
    </citation>
    <scope>IDENTIFICATION</scope>
</reference>
<dbReference type="OrthoDB" id="9884264at2759"/>
<keyword evidence="7 12" id="KW-1133">Transmembrane helix</keyword>
<evidence type="ECO:0000256" key="10">
    <source>
        <dbReference type="ARBA" id="ARBA00023310"/>
    </source>
</evidence>
<dbReference type="CTD" id="790955"/>
<proteinExistence type="inferred from homology"/>
<dbReference type="GO" id="GO:0034551">
    <property type="term" value="P:mitochondrial respiratory chain complex III assembly"/>
    <property type="evidence" value="ECO:0007669"/>
    <property type="project" value="InterPro"/>
</dbReference>
<evidence type="ECO:0000313" key="14">
    <source>
        <dbReference type="Proteomes" id="UP000694891"/>
    </source>
</evidence>
<evidence type="ECO:0000256" key="1">
    <source>
        <dbReference type="ARBA" id="ARBA00002879"/>
    </source>
</evidence>
<dbReference type="PANTHER" id="PTHR36465:SF1">
    <property type="entry name" value="UBIQUINOL-CYTOCHROME-C REDUCTASE COMPLEX ASSEMBLY FACTOR 3"/>
    <property type="match status" value="1"/>
</dbReference>
<dbReference type="STRING" id="144197.ENSSPAP00000025605"/>
<comment type="similarity">
    <text evidence="3">Belongs to the UQCC3 family.</text>
</comment>
<feature type="transmembrane region" description="Helical" evidence="12">
    <location>
        <begin position="6"/>
        <end position="26"/>
    </location>
</feature>
<dbReference type="Ensembl" id="ENSSPAT00000026026.1">
    <property type="protein sequence ID" value="ENSSPAP00000025605.1"/>
    <property type="gene ID" value="ENSSPAG00000019353.1"/>
</dbReference>
<name>A0A3B5AXD5_9TELE</name>
<comment type="function">
    <text evidence="1">Required for the assembly of the ubiquinol-cytochrome c reductase complex (mitochondrial respiratory chain complex III or cytochrome b-c1 complex), mediating cytochrome b recruitment and probably stabilization within the complex. Thereby, plays an important role in ATP production by mitochondria. Cardiolipin-binding protein, it may also control the cardiolipin composition of mitochondria membranes and their morphology.</text>
</comment>
<evidence type="ECO:0000256" key="12">
    <source>
        <dbReference type="SAM" id="Phobius"/>
    </source>
</evidence>
<dbReference type="Pfam" id="PF15141">
    <property type="entry name" value="UQCC3"/>
    <property type="match status" value="1"/>
</dbReference>
<evidence type="ECO:0000256" key="2">
    <source>
        <dbReference type="ARBA" id="ARBA00004434"/>
    </source>
</evidence>
<comment type="subcellular location">
    <subcellularLocation>
        <location evidence="2">Mitochondrion inner membrane</location>
        <topology evidence="2">Single-pass membrane protein</topology>
    </subcellularLocation>
</comment>
<dbReference type="GO" id="GO:0005743">
    <property type="term" value="C:mitochondrial inner membrane"/>
    <property type="evidence" value="ECO:0007669"/>
    <property type="project" value="UniProtKB-SubCell"/>
</dbReference>
<keyword evidence="5 12" id="KW-0812">Transmembrane</keyword>
<reference evidence="15" key="2">
    <citation type="submission" date="2025-04" db="UniProtKB">
        <authorList>
            <consortium name="RefSeq"/>
        </authorList>
    </citation>
    <scope>IDENTIFICATION</scope>
</reference>
<dbReference type="PANTHER" id="PTHR36465">
    <property type="entry name" value="UBIQUINOL-CYTOCHROME-C REDUCTASE COMPLEX ASSEMBLY FACTOR 3"/>
    <property type="match status" value="1"/>
</dbReference>
<evidence type="ECO:0000256" key="5">
    <source>
        <dbReference type="ARBA" id="ARBA00022692"/>
    </source>
</evidence>
<dbReference type="GeneTree" id="ENSGT01030000234773"/>
<evidence type="ECO:0000256" key="6">
    <source>
        <dbReference type="ARBA" id="ARBA00022792"/>
    </source>
</evidence>
<keyword evidence="8" id="KW-0496">Mitochondrion</keyword>
<evidence type="ECO:0000256" key="7">
    <source>
        <dbReference type="ARBA" id="ARBA00022989"/>
    </source>
</evidence>
<evidence type="ECO:0000313" key="13">
    <source>
        <dbReference type="Ensembl" id="ENSSPAP00000025605.1"/>
    </source>
</evidence>
<dbReference type="Proteomes" id="UP000694891">
    <property type="component" value="Unplaced"/>
</dbReference>